<keyword evidence="4 6" id="KW-0472">Membrane</keyword>
<feature type="compositionally biased region" description="Basic and acidic residues" evidence="5">
    <location>
        <begin position="536"/>
        <end position="569"/>
    </location>
</feature>
<dbReference type="CDD" id="cd17502">
    <property type="entry name" value="MFS_Azr1_MDR_like"/>
    <property type="match status" value="1"/>
</dbReference>
<dbReference type="PANTHER" id="PTHR23501">
    <property type="entry name" value="MAJOR FACILITATOR SUPERFAMILY"/>
    <property type="match status" value="1"/>
</dbReference>
<dbReference type="InterPro" id="IPR020846">
    <property type="entry name" value="MFS_dom"/>
</dbReference>
<name>A0A1W5D8N4_9LECA</name>
<evidence type="ECO:0000256" key="3">
    <source>
        <dbReference type="ARBA" id="ARBA00022989"/>
    </source>
</evidence>
<feature type="transmembrane region" description="Helical" evidence="6">
    <location>
        <begin position="373"/>
        <end position="391"/>
    </location>
</feature>
<evidence type="ECO:0000256" key="5">
    <source>
        <dbReference type="SAM" id="MobiDB-lite"/>
    </source>
</evidence>
<dbReference type="Proteomes" id="UP000192927">
    <property type="component" value="Unassembled WGS sequence"/>
</dbReference>
<keyword evidence="2 6" id="KW-0812">Transmembrane</keyword>
<protein>
    <submittedName>
        <fullName evidence="8">Aflatoxin efflux pump aflt</fullName>
    </submittedName>
</protein>
<feature type="transmembrane region" description="Helical" evidence="6">
    <location>
        <begin position="510"/>
        <end position="528"/>
    </location>
</feature>
<dbReference type="EMBL" id="FWEW01003499">
    <property type="protein sequence ID" value="SLM39405.1"/>
    <property type="molecule type" value="Genomic_DNA"/>
</dbReference>
<dbReference type="Gene3D" id="1.20.1250.20">
    <property type="entry name" value="MFS general substrate transporter like domains"/>
    <property type="match status" value="2"/>
</dbReference>
<feature type="transmembrane region" description="Helical" evidence="6">
    <location>
        <begin position="313"/>
        <end position="334"/>
    </location>
</feature>
<dbReference type="GO" id="GO:0022857">
    <property type="term" value="F:transmembrane transporter activity"/>
    <property type="evidence" value="ECO:0007669"/>
    <property type="project" value="InterPro"/>
</dbReference>
<dbReference type="Pfam" id="PF07690">
    <property type="entry name" value="MFS_1"/>
    <property type="match status" value="1"/>
</dbReference>
<feature type="transmembrane region" description="Helical" evidence="6">
    <location>
        <begin position="272"/>
        <end position="292"/>
    </location>
</feature>
<feature type="transmembrane region" description="Helical" evidence="6">
    <location>
        <begin position="135"/>
        <end position="159"/>
    </location>
</feature>
<evidence type="ECO:0000256" key="2">
    <source>
        <dbReference type="ARBA" id="ARBA00022692"/>
    </source>
</evidence>
<dbReference type="InterPro" id="IPR011701">
    <property type="entry name" value="MFS"/>
</dbReference>
<feature type="transmembrane region" description="Helical" evidence="6">
    <location>
        <begin position="110"/>
        <end position="129"/>
    </location>
</feature>
<feature type="transmembrane region" description="Helical" evidence="6">
    <location>
        <begin position="80"/>
        <end position="98"/>
    </location>
</feature>
<dbReference type="FunFam" id="1.20.1720.10:FF:000012">
    <property type="entry name" value="MFS toxin efflux pump (AflT)"/>
    <property type="match status" value="1"/>
</dbReference>
<reference evidence="9" key="1">
    <citation type="submission" date="2017-03" db="EMBL/GenBank/DDBJ databases">
        <authorList>
            <person name="Sharma R."/>
            <person name="Thines M."/>
        </authorList>
    </citation>
    <scope>NUCLEOTIDE SEQUENCE [LARGE SCALE GENOMIC DNA]</scope>
</reference>
<accession>A0A1W5D8N4</accession>
<evidence type="ECO:0000259" key="7">
    <source>
        <dbReference type="PROSITE" id="PS50850"/>
    </source>
</evidence>
<dbReference type="PROSITE" id="PS50850">
    <property type="entry name" value="MFS"/>
    <property type="match status" value="1"/>
</dbReference>
<feature type="transmembrane region" description="Helical" evidence="6">
    <location>
        <begin position="171"/>
        <end position="190"/>
    </location>
</feature>
<proteinExistence type="predicted"/>
<evidence type="ECO:0000313" key="8">
    <source>
        <dbReference type="EMBL" id="SLM39405.1"/>
    </source>
</evidence>
<dbReference type="InterPro" id="IPR036259">
    <property type="entry name" value="MFS_trans_sf"/>
</dbReference>
<sequence length="577" mass="62309">MWPEISNSVPSAHQAPKAPRPFDEDDEYADAERNFKPKSPKFWIIIISMYVSIFFVALDRMIIATAIPSITDEFHSIEDIGWYGSAYMLTAAIFNPLFGRIYQLYSTKWVFLLSIVVFEVGSALCGAAPSSAAFIVGRTIAGIGAAGIFCGGIMIIVPLVPLRRRPMFTSFFGMAFGVSSVLGPLIGGTFTDNSNLTWRWCFYINLPIGGFTFVAMLLFLHLESPPREQLSLLDQLKRLDPLGLFFFVPSMVCLILALQWGGTAYPWSAPKIIGLLVTFAITFVMFLVVEALTPETAMAPTRVVLNRSVGGSMLFMLLLSGGMMAVVYYLTIWFQAAQGQSAMEAGIRTIPLVMSLVVFSIVAAIFTEKVGYYVPAMLLSPLLCAVGGGMLSTLTPSAGTSQWIGYQVIYGFGIGSGFQTSNLGPQKVLPRADVPLGMALMFFMQQLGGSVFLSVGQNIFSSQLVDRLSGVDSLDTEAIINTGATALRSMVSPGELGTVVDAHSYALTRVFNLTAALSACMILGALTVEWKSIKPEKSGASKNAKADSGEGPERDQGLEMPGEIEHKEASTQVSTEA</sequence>
<dbReference type="AlphaFoldDB" id="A0A1W5D8N4"/>
<evidence type="ECO:0000256" key="4">
    <source>
        <dbReference type="ARBA" id="ARBA00023136"/>
    </source>
</evidence>
<feature type="transmembrane region" description="Helical" evidence="6">
    <location>
        <begin position="436"/>
        <end position="460"/>
    </location>
</feature>
<feature type="transmembrane region" description="Helical" evidence="6">
    <location>
        <begin position="242"/>
        <end position="260"/>
    </location>
</feature>
<feature type="compositionally biased region" description="Polar residues" evidence="5">
    <location>
        <begin position="1"/>
        <end position="11"/>
    </location>
</feature>
<feature type="transmembrane region" description="Helical" evidence="6">
    <location>
        <begin position="202"/>
        <end position="222"/>
    </location>
</feature>
<dbReference type="PANTHER" id="PTHR23501:SF201">
    <property type="entry name" value="MFS AFLATOXIN EFFLUX PUMP"/>
    <property type="match status" value="1"/>
</dbReference>
<keyword evidence="9" id="KW-1185">Reference proteome</keyword>
<keyword evidence="3 6" id="KW-1133">Transmembrane helix</keyword>
<feature type="region of interest" description="Disordered" evidence="5">
    <location>
        <begin position="1"/>
        <end position="25"/>
    </location>
</feature>
<evidence type="ECO:0000256" key="1">
    <source>
        <dbReference type="ARBA" id="ARBA00004141"/>
    </source>
</evidence>
<feature type="transmembrane region" description="Helical" evidence="6">
    <location>
        <begin position="42"/>
        <end position="68"/>
    </location>
</feature>
<evidence type="ECO:0000313" key="9">
    <source>
        <dbReference type="Proteomes" id="UP000192927"/>
    </source>
</evidence>
<evidence type="ECO:0000256" key="6">
    <source>
        <dbReference type="SAM" id="Phobius"/>
    </source>
</evidence>
<comment type="subcellular location">
    <subcellularLocation>
        <location evidence="1">Membrane</location>
        <topology evidence="1">Multi-pass membrane protein</topology>
    </subcellularLocation>
</comment>
<dbReference type="FunFam" id="1.20.1250.20:FF:000196">
    <property type="entry name" value="MFS toxin efflux pump (AflT)"/>
    <property type="match status" value="1"/>
</dbReference>
<dbReference type="GO" id="GO:0005886">
    <property type="term" value="C:plasma membrane"/>
    <property type="evidence" value="ECO:0007669"/>
    <property type="project" value="TreeGrafter"/>
</dbReference>
<dbReference type="SUPFAM" id="SSF103473">
    <property type="entry name" value="MFS general substrate transporter"/>
    <property type="match status" value="1"/>
</dbReference>
<feature type="region of interest" description="Disordered" evidence="5">
    <location>
        <begin position="536"/>
        <end position="577"/>
    </location>
</feature>
<feature type="transmembrane region" description="Helical" evidence="6">
    <location>
        <begin position="346"/>
        <end position="366"/>
    </location>
</feature>
<organism evidence="8 9">
    <name type="scientific">Lasallia pustulata</name>
    <dbReference type="NCBI Taxonomy" id="136370"/>
    <lineage>
        <taxon>Eukaryota</taxon>
        <taxon>Fungi</taxon>
        <taxon>Dikarya</taxon>
        <taxon>Ascomycota</taxon>
        <taxon>Pezizomycotina</taxon>
        <taxon>Lecanoromycetes</taxon>
        <taxon>OSLEUM clade</taxon>
        <taxon>Umbilicariomycetidae</taxon>
        <taxon>Umbilicariales</taxon>
        <taxon>Umbilicariaceae</taxon>
        <taxon>Lasallia</taxon>
    </lineage>
</organism>
<feature type="domain" description="Major facilitator superfamily (MFS) profile" evidence="7">
    <location>
        <begin position="45"/>
        <end position="533"/>
    </location>
</feature>
<feature type="transmembrane region" description="Helical" evidence="6">
    <location>
        <begin position="403"/>
        <end position="424"/>
    </location>
</feature>